<gene>
    <name evidence="8" type="primary">ftsL</name>
    <name evidence="10" type="ORF">PG2T_08655</name>
</gene>
<evidence type="ECO:0000256" key="9">
    <source>
        <dbReference type="NCBIfam" id="TIGR02209"/>
    </source>
</evidence>
<evidence type="ECO:0000256" key="1">
    <source>
        <dbReference type="ARBA" id="ARBA00004401"/>
    </source>
</evidence>
<dbReference type="GO" id="GO:0005886">
    <property type="term" value="C:plasma membrane"/>
    <property type="evidence" value="ECO:0007669"/>
    <property type="project" value="UniProtKB-SubCell"/>
</dbReference>
<dbReference type="InParanoid" id="A0A1B1YTW9"/>
<dbReference type="HAMAP" id="MF_00910">
    <property type="entry name" value="FtsL"/>
    <property type="match status" value="1"/>
</dbReference>
<evidence type="ECO:0000256" key="2">
    <source>
        <dbReference type="ARBA" id="ARBA00022475"/>
    </source>
</evidence>
<dbReference type="FunCoup" id="A0A1B1YTW9">
    <property type="interactions" value="89"/>
</dbReference>
<organism evidence="10 11">
    <name type="scientific">Immundisolibacter cernigliae</name>
    <dbReference type="NCBI Taxonomy" id="1810504"/>
    <lineage>
        <taxon>Bacteria</taxon>
        <taxon>Pseudomonadati</taxon>
        <taxon>Pseudomonadota</taxon>
        <taxon>Gammaproteobacteria</taxon>
        <taxon>Immundisolibacterales</taxon>
        <taxon>Immundisolibacteraceae</taxon>
        <taxon>Immundisolibacter</taxon>
    </lineage>
</organism>
<dbReference type="OrthoDB" id="5298556at2"/>
<evidence type="ECO:0000256" key="5">
    <source>
        <dbReference type="ARBA" id="ARBA00022989"/>
    </source>
</evidence>
<protein>
    <recommendedName>
        <fullName evidence="8 9">Cell division protein FtsL</fullName>
    </recommendedName>
</protein>
<dbReference type="EMBL" id="CP014671">
    <property type="protein sequence ID" value="ANX04238.1"/>
    <property type="molecule type" value="Genomic_DNA"/>
</dbReference>
<dbReference type="AlphaFoldDB" id="A0A1B1YTW9"/>
<name>A0A1B1YTW9_9GAMM</name>
<keyword evidence="8" id="KW-0997">Cell inner membrane</keyword>
<comment type="similarity">
    <text evidence="8">Belongs to the FtsL family.</text>
</comment>
<proteinExistence type="inferred from homology"/>
<keyword evidence="4 8" id="KW-0812">Transmembrane</keyword>
<dbReference type="Pfam" id="PF04999">
    <property type="entry name" value="FtsL"/>
    <property type="match status" value="1"/>
</dbReference>
<dbReference type="GO" id="GO:0032153">
    <property type="term" value="C:cell division site"/>
    <property type="evidence" value="ECO:0007669"/>
    <property type="project" value="UniProtKB-UniRule"/>
</dbReference>
<keyword evidence="11" id="KW-1185">Reference proteome</keyword>
<dbReference type="STRING" id="1810504.PG2T_08655"/>
<keyword evidence="7 8" id="KW-0131">Cell cycle</keyword>
<accession>A0A1B1YTW9</accession>
<dbReference type="NCBIfam" id="TIGR02209">
    <property type="entry name" value="ftsL_broad"/>
    <property type="match status" value="1"/>
</dbReference>
<keyword evidence="6 8" id="KW-0472">Membrane</keyword>
<dbReference type="PANTHER" id="PTHR37479">
    <property type="entry name" value="CELL DIVISION PROTEIN FTSL"/>
    <property type="match status" value="1"/>
</dbReference>
<comment type="subcellular location">
    <subcellularLocation>
        <location evidence="8">Cell inner membrane</location>
        <topology evidence="8">Single-pass type II membrane protein</topology>
    </subcellularLocation>
    <subcellularLocation>
        <location evidence="1">Cell membrane</location>
        <topology evidence="1">Single-pass type II membrane protein</topology>
    </subcellularLocation>
    <text evidence="8">Localizes to the division septum where it forms a ring structure.</text>
</comment>
<dbReference type="Proteomes" id="UP000092952">
    <property type="component" value="Chromosome"/>
</dbReference>
<dbReference type="InterPro" id="IPR011922">
    <property type="entry name" value="Cell_div_FtsL"/>
</dbReference>
<dbReference type="GO" id="GO:0043093">
    <property type="term" value="P:FtsZ-dependent cytokinesis"/>
    <property type="evidence" value="ECO:0007669"/>
    <property type="project" value="UniProtKB-UniRule"/>
</dbReference>
<reference evidence="11" key="1">
    <citation type="submission" date="2016-03" db="EMBL/GenBank/DDBJ databases">
        <title>Complete genome sequence of Solimmundus cernigliae, representing a novel lineage of polycyclic aromatic hydrocarbon degraders within the Gammaproteobacteria.</title>
        <authorList>
            <person name="Singleton D.R."/>
            <person name="Dickey A.N."/>
            <person name="Scholl E.H."/>
            <person name="Wright F.A."/>
            <person name="Aitken M.D."/>
        </authorList>
    </citation>
    <scope>NUCLEOTIDE SEQUENCE [LARGE SCALE GENOMIC DNA]</scope>
    <source>
        <strain evidence="11">TR3.2</strain>
    </source>
</reference>
<evidence type="ECO:0000313" key="10">
    <source>
        <dbReference type="EMBL" id="ANX04238.1"/>
    </source>
</evidence>
<comment type="function">
    <text evidence="8">Essential cell division protein. May link together the upstream cell division proteins, which are predominantly cytoplasmic, with the downstream cell division proteins, which are predominantly periplasmic.</text>
</comment>
<evidence type="ECO:0000256" key="6">
    <source>
        <dbReference type="ARBA" id="ARBA00023136"/>
    </source>
</evidence>
<keyword evidence="5 8" id="KW-1133">Transmembrane helix</keyword>
<evidence type="ECO:0000313" key="11">
    <source>
        <dbReference type="Proteomes" id="UP000092952"/>
    </source>
</evidence>
<keyword evidence="3 8" id="KW-0132">Cell division</keyword>
<evidence type="ECO:0000256" key="7">
    <source>
        <dbReference type="ARBA" id="ARBA00023306"/>
    </source>
</evidence>
<evidence type="ECO:0000256" key="4">
    <source>
        <dbReference type="ARBA" id="ARBA00022692"/>
    </source>
</evidence>
<evidence type="ECO:0000256" key="8">
    <source>
        <dbReference type="HAMAP-Rule" id="MF_00910"/>
    </source>
</evidence>
<sequence>MIERIGHLLLAALLLVCFACALGVVHIKYRERRLVTELSELRESRDRLDSEWSRLLLEEATLTTHARVEGKARDELGMVLPQPQEMAQVRR</sequence>
<dbReference type="PANTHER" id="PTHR37479:SF1">
    <property type="entry name" value="CELL DIVISION PROTEIN FTSL"/>
    <property type="match status" value="1"/>
</dbReference>
<keyword evidence="2 8" id="KW-1003">Cell membrane</keyword>
<comment type="subunit">
    <text evidence="8">Part of a complex composed of FtsB, FtsL and FtsQ.</text>
</comment>
<dbReference type="RefSeq" id="WP_068804244.1">
    <property type="nucleotide sequence ID" value="NZ_CP014671.1"/>
</dbReference>
<dbReference type="KEGG" id="gbi:PG2T_08655"/>
<evidence type="ECO:0000256" key="3">
    <source>
        <dbReference type="ARBA" id="ARBA00022618"/>
    </source>
</evidence>